<reference evidence="1 4" key="1">
    <citation type="submission" date="2019-10" db="EMBL/GenBank/DDBJ databases">
        <title>Comparative genomics of sulfur disproportionating microorganisms.</title>
        <authorList>
            <person name="Ward L.M."/>
            <person name="Bertran E."/>
            <person name="Johnston D."/>
        </authorList>
    </citation>
    <scope>NUCLEOTIDE SEQUENCE [LARGE SCALE GENOMIC DNA]</scope>
    <source>
        <strain evidence="1 4">DSM 3772</strain>
    </source>
</reference>
<evidence type="ECO:0000313" key="4">
    <source>
        <dbReference type="Proteomes" id="UP000474054"/>
    </source>
</evidence>
<dbReference type="KEGG" id="aamb:D1866_04860"/>
<evidence type="ECO:0000313" key="1">
    <source>
        <dbReference type="EMBL" id="MQL56055.1"/>
    </source>
</evidence>
<gene>
    <name evidence="2" type="ORF">D1866_04860</name>
    <name evidence="1" type="ORF">GFB69_09965</name>
</gene>
<dbReference type="EMBL" id="CP045482">
    <property type="protein sequence ID" value="QGR21391.1"/>
    <property type="molecule type" value="Genomic_DNA"/>
</dbReference>
<dbReference type="Proteomes" id="UP000474054">
    <property type="component" value="Unassembled WGS sequence"/>
</dbReference>
<accession>A0A650CU50</accession>
<organism evidence="2 3">
    <name type="scientific">Acidianus ambivalens</name>
    <name type="common">Desulfurolobus ambivalens</name>
    <dbReference type="NCBI Taxonomy" id="2283"/>
    <lineage>
        <taxon>Archaea</taxon>
        <taxon>Thermoproteota</taxon>
        <taxon>Thermoprotei</taxon>
        <taxon>Sulfolobales</taxon>
        <taxon>Sulfolobaceae</taxon>
        <taxon>Acidianus</taxon>
    </lineage>
</organism>
<dbReference type="GeneID" id="42779042"/>
<proteinExistence type="predicted"/>
<name>A0A650CU50_ACIAM</name>
<sequence length="137" mass="14486">MMSPLCGSPIGLGGRYATFPFQSFGLGGIIQRLLDFFGGMGFQTYPFMGQNLGVLQVIHPSILSSYPNIAYTVRLCQSPGFLGVETGHAGLLSLPGMVDDYTLHNSLLSALGTTGGLMPYAGMIPEDSLFSLIGSML</sequence>
<dbReference type="AlphaFoldDB" id="A0A650CU50"/>
<dbReference type="EMBL" id="WHYS01000002">
    <property type="protein sequence ID" value="MQL56055.1"/>
    <property type="molecule type" value="Genomic_DNA"/>
</dbReference>
<dbReference type="Proteomes" id="UP000426328">
    <property type="component" value="Chromosome"/>
</dbReference>
<evidence type="ECO:0000313" key="2">
    <source>
        <dbReference type="EMBL" id="QGR21391.1"/>
    </source>
</evidence>
<keyword evidence="3" id="KW-1185">Reference proteome</keyword>
<protein>
    <submittedName>
        <fullName evidence="2">Uncharacterized protein</fullName>
    </submittedName>
</protein>
<evidence type="ECO:0000313" key="3">
    <source>
        <dbReference type="Proteomes" id="UP000426328"/>
    </source>
</evidence>
<reference evidence="2 3" key="2">
    <citation type="submission" date="2019-10" db="EMBL/GenBank/DDBJ databases">
        <title>Genome Sequences from Six Type Strain Members of the Archaeal Family Sulfolobaceae: Acidianus ambivalens, Acidianus infernus, Metallosphaera prunae, Stygiolobus azoricus, Sulfolobus metallicus, and Sulfurisphaera ohwakuensis.</title>
        <authorList>
            <person name="Counts J.A."/>
            <person name="Kelly R.M."/>
        </authorList>
    </citation>
    <scope>NUCLEOTIDE SEQUENCE [LARGE SCALE GENOMIC DNA]</scope>
    <source>
        <strain evidence="2 3">LEI 10</strain>
    </source>
</reference>
<dbReference type="RefSeq" id="WP_152942386.1">
    <property type="nucleotide sequence ID" value="NZ_CP045482.1"/>
</dbReference>